<reference evidence="10 11" key="1">
    <citation type="submission" date="2019-06" db="EMBL/GenBank/DDBJ databases">
        <title>Whole genome shotgun sequence of Brevibacillus parabrevis NBRC 12334.</title>
        <authorList>
            <person name="Hosoyama A."/>
            <person name="Uohara A."/>
            <person name="Ohji S."/>
            <person name="Ichikawa N."/>
        </authorList>
    </citation>
    <scope>NUCLEOTIDE SEQUENCE [LARGE SCALE GENOMIC DNA]</scope>
    <source>
        <strain evidence="10 11">NBRC 12334</strain>
    </source>
</reference>
<dbReference type="Proteomes" id="UP000316882">
    <property type="component" value="Unassembled WGS sequence"/>
</dbReference>
<keyword evidence="3" id="KW-0813">Transport</keyword>
<feature type="transmembrane region" description="Helical" evidence="8">
    <location>
        <begin position="113"/>
        <end position="130"/>
    </location>
</feature>
<keyword evidence="4" id="KW-1003">Cell membrane</keyword>
<dbReference type="Pfam" id="PF07690">
    <property type="entry name" value="MFS_1"/>
    <property type="match status" value="1"/>
</dbReference>
<accession>A0A4Y3PEJ4</accession>
<comment type="subcellular location">
    <subcellularLocation>
        <location evidence="1">Cell membrane</location>
        <topology evidence="1">Multi-pass membrane protein</topology>
    </subcellularLocation>
</comment>
<evidence type="ECO:0000313" key="10">
    <source>
        <dbReference type="EMBL" id="GEB32872.1"/>
    </source>
</evidence>
<evidence type="ECO:0000313" key="11">
    <source>
        <dbReference type="Proteomes" id="UP000316882"/>
    </source>
</evidence>
<dbReference type="CDD" id="cd17324">
    <property type="entry name" value="MFS_NepI_like"/>
    <property type="match status" value="1"/>
</dbReference>
<dbReference type="SUPFAM" id="SSF103473">
    <property type="entry name" value="MFS general substrate transporter"/>
    <property type="match status" value="1"/>
</dbReference>
<feature type="transmembrane region" description="Helical" evidence="8">
    <location>
        <begin position="55"/>
        <end position="74"/>
    </location>
</feature>
<dbReference type="PANTHER" id="PTHR43271:SF2">
    <property type="entry name" value="BLL2771 PROTEIN"/>
    <property type="match status" value="1"/>
</dbReference>
<dbReference type="GO" id="GO:0005886">
    <property type="term" value="C:plasma membrane"/>
    <property type="evidence" value="ECO:0007669"/>
    <property type="project" value="UniProtKB-SubCell"/>
</dbReference>
<dbReference type="GO" id="GO:0022857">
    <property type="term" value="F:transmembrane transporter activity"/>
    <property type="evidence" value="ECO:0007669"/>
    <property type="project" value="InterPro"/>
</dbReference>
<feature type="transmembrane region" description="Helical" evidence="8">
    <location>
        <begin position="20"/>
        <end position="43"/>
    </location>
</feature>
<comment type="similarity">
    <text evidence="2">Belongs to the major facilitator superfamily.</text>
</comment>
<evidence type="ECO:0000256" key="7">
    <source>
        <dbReference type="ARBA" id="ARBA00023136"/>
    </source>
</evidence>
<feature type="transmembrane region" description="Helical" evidence="8">
    <location>
        <begin position="257"/>
        <end position="277"/>
    </location>
</feature>
<keyword evidence="5 8" id="KW-0812">Transmembrane</keyword>
<evidence type="ECO:0000256" key="6">
    <source>
        <dbReference type="ARBA" id="ARBA00022989"/>
    </source>
</evidence>
<organism evidence="10 11">
    <name type="scientific">Brevibacillus parabrevis</name>
    <dbReference type="NCBI Taxonomy" id="54914"/>
    <lineage>
        <taxon>Bacteria</taxon>
        <taxon>Bacillati</taxon>
        <taxon>Bacillota</taxon>
        <taxon>Bacilli</taxon>
        <taxon>Bacillales</taxon>
        <taxon>Paenibacillaceae</taxon>
        <taxon>Brevibacillus</taxon>
    </lineage>
</organism>
<keyword evidence="7 8" id="KW-0472">Membrane</keyword>
<comment type="caution">
    <text evidence="10">The sequence shown here is derived from an EMBL/GenBank/DDBJ whole genome shotgun (WGS) entry which is preliminary data.</text>
</comment>
<evidence type="ECO:0000256" key="1">
    <source>
        <dbReference type="ARBA" id="ARBA00004651"/>
    </source>
</evidence>
<dbReference type="PROSITE" id="PS50850">
    <property type="entry name" value="MFS"/>
    <property type="match status" value="1"/>
</dbReference>
<feature type="transmembrane region" description="Helical" evidence="8">
    <location>
        <begin position="370"/>
        <end position="391"/>
    </location>
</feature>
<feature type="transmembrane region" description="Helical" evidence="8">
    <location>
        <begin position="343"/>
        <end position="364"/>
    </location>
</feature>
<feature type="domain" description="Major facilitator superfamily (MFS) profile" evidence="9">
    <location>
        <begin position="17"/>
        <end position="396"/>
    </location>
</feature>
<evidence type="ECO:0000256" key="3">
    <source>
        <dbReference type="ARBA" id="ARBA00022448"/>
    </source>
</evidence>
<dbReference type="STRING" id="54914.AV540_10895"/>
<feature type="transmembrane region" description="Helical" evidence="8">
    <location>
        <begin position="218"/>
        <end position="237"/>
    </location>
</feature>
<keyword evidence="11" id="KW-1185">Reference proteome</keyword>
<evidence type="ECO:0000256" key="8">
    <source>
        <dbReference type="SAM" id="Phobius"/>
    </source>
</evidence>
<feature type="transmembrane region" description="Helical" evidence="8">
    <location>
        <begin position="142"/>
        <end position="163"/>
    </location>
</feature>
<dbReference type="Gene3D" id="1.20.1250.20">
    <property type="entry name" value="MFS general substrate transporter like domains"/>
    <property type="match status" value="2"/>
</dbReference>
<feature type="transmembrane region" description="Helical" evidence="8">
    <location>
        <begin position="310"/>
        <end position="331"/>
    </location>
</feature>
<dbReference type="InterPro" id="IPR020846">
    <property type="entry name" value="MFS_dom"/>
</dbReference>
<dbReference type="InterPro" id="IPR036259">
    <property type="entry name" value="MFS_trans_sf"/>
</dbReference>
<dbReference type="InterPro" id="IPR011701">
    <property type="entry name" value="MFS"/>
</dbReference>
<feature type="transmembrane region" description="Helical" evidence="8">
    <location>
        <begin position="83"/>
        <end position="101"/>
    </location>
</feature>
<evidence type="ECO:0000256" key="5">
    <source>
        <dbReference type="ARBA" id="ARBA00022692"/>
    </source>
</evidence>
<evidence type="ECO:0000259" key="9">
    <source>
        <dbReference type="PROSITE" id="PS50850"/>
    </source>
</evidence>
<feature type="transmembrane region" description="Helical" evidence="8">
    <location>
        <begin position="169"/>
        <end position="191"/>
    </location>
</feature>
<keyword evidence="6 8" id="KW-1133">Transmembrane helix</keyword>
<sequence>MSQAASSAVTKRNFSLMAAILCWSGMVVMSSLYVTIPLISLFAELYRITPTQAAATGSVFSVGFAIGCLIYGALSDKYGRKQVILIGLVALAAISLLLGMVESFSWMIVLRGLQGFAAATFSPVALAYAVEMFPADKRVTTIGFISTGFLVAGIVGQVVSSLISEQHGWNAVFYLLAGVYALTAVLILRFLPKGEIQQPHATIWEPLKQIGKVFSQKNLVLCYVVALVLLMSFVSMYTVLGNYLSGPDFGLNKAEVLYVRSVGVLGMLISPLSGRVAMRFGVRAVLRGGLLLAMAGLASLGLIASLPLLIAMSVIFVAGIALSVPALVSFVGQLAGKARGIAVSVYTFVLFAGTSLGPIISIRLMESGSYLLTFALLALILGIGLLASLLIQREVPAPAENQALKQT</sequence>
<proteinExistence type="inferred from homology"/>
<feature type="transmembrane region" description="Helical" evidence="8">
    <location>
        <begin position="284"/>
        <end position="304"/>
    </location>
</feature>
<dbReference type="PANTHER" id="PTHR43271">
    <property type="entry name" value="BLL2771 PROTEIN"/>
    <property type="match status" value="1"/>
</dbReference>
<dbReference type="EMBL" id="BJMH01000010">
    <property type="protein sequence ID" value="GEB32872.1"/>
    <property type="molecule type" value="Genomic_DNA"/>
</dbReference>
<gene>
    <name evidence="10" type="ORF">BPA01_24520</name>
</gene>
<evidence type="ECO:0000256" key="4">
    <source>
        <dbReference type="ARBA" id="ARBA00022475"/>
    </source>
</evidence>
<name>A0A4Y3PEJ4_BREPA</name>
<protein>
    <submittedName>
        <fullName evidence="10">MFS transporter</fullName>
    </submittedName>
</protein>
<dbReference type="RefSeq" id="WP_122963944.1">
    <property type="nucleotide sequence ID" value="NZ_BJMH01000010.1"/>
</dbReference>
<dbReference type="AlphaFoldDB" id="A0A4Y3PEJ4"/>
<evidence type="ECO:0000256" key="2">
    <source>
        <dbReference type="ARBA" id="ARBA00008335"/>
    </source>
</evidence>